<reference evidence="1" key="1">
    <citation type="submission" date="2017-02" db="UniProtKB">
        <authorList>
            <consortium name="WormBaseParasite"/>
        </authorList>
    </citation>
    <scope>IDENTIFICATION</scope>
</reference>
<dbReference type="WBParaSite" id="HPLM_0001383901-mRNA-1">
    <property type="protein sequence ID" value="HPLM_0001383901-mRNA-1"/>
    <property type="gene ID" value="HPLM_0001383901"/>
</dbReference>
<dbReference type="AlphaFoldDB" id="A0A0N4WQW1"/>
<protein>
    <submittedName>
        <fullName evidence="1">Transposase</fullName>
    </submittedName>
</protein>
<organism evidence="1">
    <name type="scientific">Haemonchus placei</name>
    <name type="common">Barber's pole worm</name>
    <dbReference type="NCBI Taxonomy" id="6290"/>
    <lineage>
        <taxon>Eukaryota</taxon>
        <taxon>Metazoa</taxon>
        <taxon>Ecdysozoa</taxon>
        <taxon>Nematoda</taxon>
        <taxon>Chromadorea</taxon>
        <taxon>Rhabditida</taxon>
        <taxon>Rhabditina</taxon>
        <taxon>Rhabditomorpha</taxon>
        <taxon>Strongyloidea</taxon>
        <taxon>Trichostrongylidae</taxon>
        <taxon>Haemonchus</taxon>
    </lineage>
</organism>
<evidence type="ECO:0000313" key="1">
    <source>
        <dbReference type="WBParaSite" id="HPLM_0001383901-mRNA-1"/>
    </source>
</evidence>
<sequence length="50" mass="5855">LTRVHSRRDVTEPVLLQRNGVIERLVTQRAGQTQLLIFPNSFQIRSRLKL</sequence>
<name>A0A0N4WQW1_HAEPC</name>
<proteinExistence type="predicted"/>
<accession>A0A0N4WQW1</accession>